<comment type="caution">
    <text evidence="3">The sequence shown here is derived from an EMBL/GenBank/DDBJ whole genome shotgun (WGS) entry which is preliminary data.</text>
</comment>
<dbReference type="InParanoid" id="A0A146G993"/>
<dbReference type="EMBL" id="BDCO01000002">
    <property type="protein sequence ID" value="GAT33176.1"/>
    <property type="molecule type" value="Genomic_DNA"/>
</dbReference>
<keyword evidence="1" id="KW-1133">Transmembrane helix</keyword>
<feature type="transmembrane region" description="Helical" evidence="1">
    <location>
        <begin position="146"/>
        <end position="166"/>
    </location>
</feature>
<sequence length="215" mass="23574">MDQQLLFLINRSWTHPVLDRVMTIASSFDFWLPFLVAGGILAAIFGGWRARAMLLAIGLAVGVTDALVVDTIKGLVGRPRPHDMVAGVRTLDLARAKPRFLAAVQPLQEEISVAKIRGSSGNSFPSGHSSNNFAVAVVIFCFYRRWGWVAFLPAALVSYSRIYVGAHWPLDVITSCLIGAGIGFLTVALLEAIWRRWSGRFLPRFSAQHPSLLTA</sequence>
<dbReference type="PANTHER" id="PTHR14969">
    <property type="entry name" value="SPHINGOSINE-1-PHOSPHATE PHOSPHOHYDROLASE"/>
    <property type="match status" value="1"/>
</dbReference>
<reference evidence="4" key="1">
    <citation type="journal article" date="2017" name="Genome Announc.">
        <title>Draft Genome Sequence of Terrimicrobium sacchariphilum NM-5T, a Facultative Anaerobic Soil Bacterium of the Class Spartobacteria.</title>
        <authorList>
            <person name="Qiu Y.L."/>
            <person name="Tourlousse D.M."/>
            <person name="Matsuura N."/>
            <person name="Ohashi A."/>
            <person name="Sekiguchi Y."/>
        </authorList>
    </citation>
    <scope>NUCLEOTIDE SEQUENCE [LARGE SCALE GENOMIC DNA]</scope>
    <source>
        <strain evidence="4">NM-5</strain>
    </source>
</reference>
<evidence type="ECO:0000259" key="2">
    <source>
        <dbReference type="SMART" id="SM00014"/>
    </source>
</evidence>
<feature type="transmembrane region" description="Helical" evidence="1">
    <location>
        <begin position="172"/>
        <end position="194"/>
    </location>
</feature>
<feature type="transmembrane region" description="Helical" evidence="1">
    <location>
        <begin position="21"/>
        <end position="46"/>
    </location>
</feature>
<keyword evidence="1" id="KW-0812">Transmembrane</keyword>
<evidence type="ECO:0000313" key="3">
    <source>
        <dbReference type="EMBL" id="GAT33176.1"/>
    </source>
</evidence>
<gene>
    <name evidence="3" type="ORF">TSACC_21586</name>
</gene>
<dbReference type="RefSeq" id="WP_075078940.1">
    <property type="nucleotide sequence ID" value="NZ_BDCO01000002.1"/>
</dbReference>
<dbReference type="Pfam" id="PF01569">
    <property type="entry name" value="PAP2"/>
    <property type="match status" value="1"/>
</dbReference>
<accession>A0A146G993</accession>
<dbReference type="Gene3D" id="1.20.144.10">
    <property type="entry name" value="Phosphatidic acid phosphatase type 2/haloperoxidase"/>
    <property type="match status" value="1"/>
</dbReference>
<dbReference type="InterPro" id="IPR036938">
    <property type="entry name" value="PAP2/HPO_sf"/>
</dbReference>
<feature type="domain" description="Phosphatidic acid phosphatase type 2/haloperoxidase" evidence="2">
    <location>
        <begin position="52"/>
        <end position="187"/>
    </location>
</feature>
<dbReference type="AlphaFoldDB" id="A0A146G993"/>
<keyword evidence="4" id="KW-1185">Reference proteome</keyword>
<evidence type="ECO:0000313" key="4">
    <source>
        <dbReference type="Proteomes" id="UP000076023"/>
    </source>
</evidence>
<dbReference type="SMART" id="SM00014">
    <property type="entry name" value="acidPPc"/>
    <property type="match status" value="1"/>
</dbReference>
<keyword evidence="1" id="KW-0472">Membrane</keyword>
<proteinExistence type="predicted"/>
<protein>
    <submittedName>
        <fullName evidence="3">Undecaprenyl-diphosphatase</fullName>
    </submittedName>
</protein>
<organism evidence="3 4">
    <name type="scientific">Terrimicrobium sacchariphilum</name>
    <dbReference type="NCBI Taxonomy" id="690879"/>
    <lineage>
        <taxon>Bacteria</taxon>
        <taxon>Pseudomonadati</taxon>
        <taxon>Verrucomicrobiota</taxon>
        <taxon>Terrimicrobiia</taxon>
        <taxon>Terrimicrobiales</taxon>
        <taxon>Terrimicrobiaceae</taxon>
        <taxon>Terrimicrobium</taxon>
    </lineage>
</organism>
<dbReference type="SUPFAM" id="SSF48317">
    <property type="entry name" value="Acid phosphatase/Vanadium-dependent haloperoxidase"/>
    <property type="match status" value="1"/>
</dbReference>
<dbReference type="Proteomes" id="UP000076023">
    <property type="component" value="Unassembled WGS sequence"/>
</dbReference>
<name>A0A146G993_TERSA</name>
<dbReference type="STRING" id="690879.TSACC_21586"/>
<dbReference type="PANTHER" id="PTHR14969:SF13">
    <property type="entry name" value="AT30094P"/>
    <property type="match status" value="1"/>
</dbReference>
<dbReference type="InterPro" id="IPR000326">
    <property type="entry name" value="PAP2/HPO"/>
</dbReference>
<evidence type="ECO:0000256" key="1">
    <source>
        <dbReference type="SAM" id="Phobius"/>
    </source>
</evidence>